<feature type="transmembrane region" description="Helical" evidence="6">
    <location>
        <begin position="350"/>
        <end position="371"/>
    </location>
</feature>
<dbReference type="Proteomes" id="UP000325458">
    <property type="component" value="Chromosome"/>
</dbReference>
<feature type="transmembrane region" description="Helical" evidence="6">
    <location>
        <begin position="51"/>
        <end position="71"/>
    </location>
</feature>
<feature type="transmembrane region" description="Helical" evidence="6">
    <location>
        <begin position="118"/>
        <end position="136"/>
    </location>
</feature>
<dbReference type="GO" id="GO:0005886">
    <property type="term" value="C:plasma membrane"/>
    <property type="evidence" value="ECO:0007669"/>
    <property type="project" value="UniProtKB-SubCell"/>
</dbReference>
<dbReference type="Gene3D" id="1.20.1250.20">
    <property type="entry name" value="MFS general substrate transporter like domains"/>
    <property type="match status" value="2"/>
</dbReference>
<dbReference type="InterPro" id="IPR051788">
    <property type="entry name" value="MFS_Transporter"/>
</dbReference>
<evidence type="ECO:0000256" key="6">
    <source>
        <dbReference type="SAM" id="Phobius"/>
    </source>
</evidence>
<dbReference type="AlphaFoldDB" id="A0AAE6NE95"/>
<evidence type="ECO:0000259" key="7">
    <source>
        <dbReference type="PROSITE" id="PS50850"/>
    </source>
</evidence>
<dbReference type="Pfam" id="PF07690">
    <property type="entry name" value="MFS_1"/>
    <property type="match status" value="1"/>
</dbReference>
<feature type="transmembrane region" description="Helical" evidence="6">
    <location>
        <begin position="383"/>
        <end position="404"/>
    </location>
</feature>
<dbReference type="PANTHER" id="PTHR23514">
    <property type="entry name" value="BYPASS OF STOP CODON PROTEIN 6"/>
    <property type="match status" value="1"/>
</dbReference>
<feature type="transmembrane region" description="Helical" evidence="6">
    <location>
        <begin position="288"/>
        <end position="313"/>
    </location>
</feature>
<dbReference type="InterPro" id="IPR020846">
    <property type="entry name" value="MFS_dom"/>
</dbReference>
<keyword evidence="2 6" id="KW-0812">Transmembrane</keyword>
<dbReference type="PROSITE" id="PS50850">
    <property type="entry name" value="MFS"/>
    <property type="match status" value="1"/>
</dbReference>
<feature type="transmembrane region" description="Helical" evidence="6">
    <location>
        <begin position="142"/>
        <end position="165"/>
    </location>
</feature>
<keyword evidence="4 6" id="KW-0472">Membrane</keyword>
<feature type="domain" description="Major facilitator superfamily (MFS) profile" evidence="7">
    <location>
        <begin position="52"/>
        <end position="436"/>
    </location>
</feature>
<dbReference type="GO" id="GO:0022857">
    <property type="term" value="F:transmembrane transporter activity"/>
    <property type="evidence" value="ECO:0007669"/>
    <property type="project" value="InterPro"/>
</dbReference>
<feature type="transmembrane region" description="Helical" evidence="6">
    <location>
        <begin position="410"/>
        <end position="431"/>
    </location>
</feature>
<evidence type="ECO:0000313" key="9">
    <source>
        <dbReference type="Proteomes" id="UP000325458"/>
    </source>
</evidence>
<feature type="region of interest" description="Disordered" evidence="5">
    <location>
        <begin position="230"/>
        <end position="250"/>
    </location>
</feature>
<protein>
    <submittedName>
        <fullName evidence="8">MFS transporter</fullName>
    </submittedName>
</protein>
<dbReference type="CDD" id="cd17393">
    <property type="entry name" value="MFS_MosC_like"/>
    <property type="match status" value="1"/>
</dbReference>
<reference evidence="8 9" key="1">
    <citation type="submission" date="2017-09" db="EMBL/GenBank/DDBJ databases">
        <authorList>
            <person name="Lee N."/>
            <person name="Cho B.-K."/>
        </authorList>
    </citation>
    <scope>NUCLEOTIDE SEQUENCE [LARGE SCALE GENOMIC DNA]</scope>
    <source>
        <strain evidence="8 9">ATCC 23948</strain>
    </source>
</reference>
<organism evidence="8 9">
    <name type="scientific">Streptomyces platensis</name>
    <dbReference type="NCBI Taxonomy" id="58346"/>
    <lineage>
        <taxon>Bacteria</taxon>
        <taxon>Bacillati</taxon>
        <taxon>Actinomycetota</taxon>
        <taxon>Actinomycetes</taxon>
        <taxon>Kitasatosporales</taxon>
        <taxon>Streptomycetaceae</taxon>
        <taxon>Streptomyces</taxon>
    </lineage>
</organism>
<feature type="region of interest" description="Disordered" evidence="5">
    <location>
        <begin position="441"/>
        <end position="460"/>
    </location>
</feature>
<evidence type="ECO:0000256" key="4">
    <source>
        <dbReference type="ARBA" id="ARBA00023136"/>
    </source>
</evidence>
<dbReference type="SUPFAM" id="SSF103473">
    <property type="entry name" value="MFS general substrate transporter"/>
    <property type="match status" value="1"/>
</dbReference>
<feature type="transmembrane region" description="Helical" evidence="6">
    <location>
        <begin position="83"/>
        <end position="106"/>
    </location>
</feature>
<evidence type="ECO:0000256" key="1">
    <source>
        <dbReference type="ARBA" id="ARBA00004651"/>
    </source>
</evidence>
<sequence>MLPASRTASVICLSRSVPAITQIEHRSRSNSKLSKAELVRYVRSVERTLRLGRLATFAYFVLNGFLMGMWIVHIPDIEHRAGISHAVLGWLLLLLGAGAFAGMQLVGPLTDRFGARTVVPLSAALCSAGVVLPGWAANAWTLGAALLVLGLGNGCLDVSMNAHAIQVERGYQRPVMSAFHAAFSIGGVLAALVGARMLSWGWSPVANLGTVALLGLAIAVVATPALLGPGGTDVPETPETPDGAAAAKGRRRTRTPRRIWGLATLALMVMLCEGVANDWSTLHLRNVLGAPAATAALAYGAFSTAMTIGRLLTDRVAARFGSVAVLRYGASAAALGLTAASLSSSIPLTLIGWTLFGAGLSGCVPQLFSAAGHADPDAAGANVSRVAGLGYVGMLAGPAIIGPLTQLMPLHLTFFLPVAFCAVAAATAGLLRPRNAAPARLEAGGGATDSGKGPARAAPR</sequence>
<dbReference type="KEGG" id="spla:CP981_04720"/>
<dbReference type="PANTHER" id="PTHR23514:SF13">
    <property type="entry name" value="INNER MEMBRANE PROTEIN YBJJ"/>
    <property type="match status" value="1"/>
</dbReference>
<evidence type="ECO:0000256" key="3">
    <source>
        <dbReference type="ARBA" id="ARBA00022989"/>
    </source>
</evidence>
<proteinExistence type="predicted"/>
<gene>
    <name evidence="8" type="ORF">CP981_04720</name>
</gene>
<evidence type="ECO:0000256" key="5">
    <source>
        <dbReference type="SAM" id="MobiDB-lite"/>
    </source>
</evidence>
<feature type="transmembrane region" description="Helical" evidence="6">
    <location>
        <begin position="205"/>
        <end position="227"/>
    </location>
</feature>
<comment type="subcellular location">
    <subcellularLocation>
        <location evidence="1">Cell membrane</location>
        <topology evidence="1">Multi-pass membrane protein</topology>
    </subcellularLocation>
</comment>
<evidence type="ECO:0000313" key="8">
    <source>
        <dbReference type="EMBL" id="QEV51067.1"/>
    </source>
</evidence>
<dbReference type="EMBL" id="CP023691">
    <property type="protein sequence ID" value="QEV51067.1"/>
    <property type="molecule type" value="Genomic_DNA"/>
</dbReference>
<evidence type="ECO:0000256" key="2">
    <source>
        <dbReference type="ARBA" id="ARBA00022692"/>
    </source>
</evidence>
<feature type="transmembrane region" description="Helical" evidence="6">
    <location>
        <begin position="259"/>
        <end position="276"/>
    </location>
</feature>
<accession>A0AAE6NE95</accession>
<name>A0AAE6NE95_STRPT</name>
<feature type="transmembrane region" description="Helical" evidence="6">
    <location>
        <begin position="177"/>
        <end position="199"/>
    </location>
</feature>
<keyword evidence="3 6" id="KW-1133">Transmembrane helix</keyword>
<dbReference type="InterPro" id="IPR036259">
    <property type="entry name" value="MFS_trans_sf"/>
</dbReference>
<feature type="transmembrane region" description="Helical" evidence="6">
    <location>
        <begin position="325"/>
        <end position="344"/>
    </location>
</feature>
<dbReference type="InterPro" id="IPR011701">
    <property type="entry name" value="MFS"/>
</dbReference>